<proteinExistence type="predicted"/>
<dbReference type="NCBIfam" id="TIGR00360">
    <property type="entry name" value="ComEC_N-term"/>
    <property type="match status" value="1"/>
</dbReference>
<evidence type="ECO:0000256" key="2">
    <source>
        <dbReference type="ARBA" id="ARBA00022475"/>
    </source>
</evidence>
<evidence type="ECO:0000256" key="3">
    <source>
        <dbReference type="ARBA" id="ARBA00022692"/>
    </source>
</evidence>
<feature type="transmembrane region" description="Helical" evidence="6">
    <location>
        <begin position="249"/>
        <end position="268"/>
    </location>
</feature>
<comment type="subcellular location">
    <subcellularLocation>
        <location evidence="1">Cell membrane</location>
        <topology evidence="1">Multi-pass membrane protein</topology>
    </subcellularLocation>
</comment>
<evidence type="ECO:0000256" key="5">
    <source>
        <dbReference type="ARBA" id="ARBA00023136"/>
    </source>
</evidence>
<feature type="transmembrane region" description="Helical" evidence="6">
    <location>
        <begin position="280"/>
        <end position="299"/>
    </location>
</feature>
<evidence type="ECO:0000313" key="10">
    <source>
        <dbReference type="Proteomes" id="UP000679691"/>
    </source>
</evidence>
<feature type="transmembrane region" description="Helical" evidence="6">
    <location>
        <begin position="212"/>
        <end position="229"/>
    </location>
</feature>
<evidence type="ECO:0000259" key="8">
    <source>
        <dbReference type="Pfam" id="PF13567"/>
    </source>
</evidence>
<reference evidence="9" key="1">
    <citation type="submission" date="2021-03" db="EMBL/GenBank/DDBJ databases">
        <authorList>
            <person name="Lu T."/>
            <person name="Wang Q."/>
            <person name="Han X."/>
        </authorList>
    </citation>
    <scope>NUCLEOTIDE SEQUENCE</scope>
    <source>
        <strain evidence="9">WQ 2009</strain>
    </source>
</reference>
<dbReference type="GO" id="GO:0005886">
    <property type="term" value="C:plasma membrane"/>
    <property type="evidence" value="ECO:0007669"/>
    <property type="project" value="UniProtKB-SubCell"/>
</dbReference>
<organism evidence="9 10">
    <name type="scientific">Rhinopithecimicrobium faecis</name>
    <dbReference type="NCBI Taxonomy" id="2820698"/>
    <lineage>
        <taxon>Bacteria</taxon>
        <taxon>Pseudomonadati</taxon>
        <taxon>Bacteroidota</taxon>
        <taxon>Sphingobacteriia</taxon>
        <taxon>Sphingobacteriales</taxon>
        <taxon>Sphingobacteriaceae</taxon>
        <taxon>Rhinopithecimicrobium</taxon>
    </lineage>
</organism>
<name>A0A8T4H850_9SPHI</name>
<feature type="transmembrane region" description="Helical" evidence="6">
    <location>
        <begin position="498"/>
        <end position="514"/>
    </location>
</feature>
<feature type="domain" description="DUF4131" evidence="8">
    <location>
        <begin position="34"/>
        <end position="181"/>
    </location>
</feature>
<dbReference type="EMBL" id="JAGKSB010000006">
    <property type="protein sequence ID" value="MBP3943260.1"/>
    <property type="molecule type" value="Genomic_DNA"/>
</dbReference>
<feature type="transmembrane region" description="Helical" evidence="6">
    <location>
        <begin position="6"/>
        <end position="23"/>
    </location>
</feature>
<keyword evidence="2" id="KW-1003">Cell membrane</keyword>
<feature type="domain" description="ComEC/Rec2-related protein" evidence="7">
    <location>
        <begin position="225"/>
        <end position="493"/>
    </location>
</feature>
<dbReference type="InterPro" id="IPR004477">
    <property type="entry name" value="ComEC_N"/>
</dbReference>
<feature type="transmembrane region" description="Helical" evidence="6">
    <location>
        <begin position="51"/>
        <end position="70"/>
    </location>
</feature>
<protein>
    <submittedName>
        <fullName evidence="9">ComEC family competence protein</fullName>
    </submittedName>
</protein>
<keyword evidence="10" id="KW-1185">Reference proteome</keyword>
<evidence type="ECO:0000313" key="9">
    <source>
        <dbReference type="EMBL" id="MBP3943260.1"/>
    </source>
</evidence>
<evidence type="ECO:0000256" key="1">
    <source>
        <dbReference type="ARBA" id="ARBA00004651"/>
    </source>
</evidence>
<evidence type="ECO:0000256" key="6">
    <source>
        <dbReference type="SAM" id="Phobius"/>
    </source>
</evidence>
<dbReference type="RefSeq" id="WP_353546750.1">
    <property type="nucleotide sequence ID" value="NZ_JAGKSB010000006.1"/>
</dbReference>
<keyword evidence="5 6" id="KW-0472">Membrane</keyword>
<comment type="caution">
    <text evidence="9">The sequence shown here is derived from an EMBL/GenBank/DDBJ whole genome shotgun (WGS) entry which is preliminary data.</text>
</comment>
<dbReference type="InterPro" id="IPR052159">
    <property type="entry name" value="Competence_DNA_uptake"/>
</dbReference>
<evidence type="ECO:0000256" key="4">
    <source>
        <dbReference type="ARBA" id="ARBA00022989"/>
    </source>
</evidence>
<feature type="transmembrane region" description="Helical" evidence="6">
    <location>
        <begin position="28"/>
        <end position="45"/>
    </location>
</feature>
<dbReference type="Proteomes" id="UP000679691">
    <property type="component" value="Unassembled WGS sequence"/>
</dbReference>
<dbReference type="PANTHER" id="PTHR30619:SF1">
    <property type="entry name" value="RECOMBINATION PROTEIN 2"/>
    <property type="match status" value="1"/>
</dbReference>
<feature type="transmembrane region" description="Helical" evidence="6">
    <location>
        <begin position="350"/>
        <end position="367"/>
    </location>
</feature>
<feature type="transmembrane region" description="Helical" evidence="6">
    <location>
        <begin position="379"/>
        <end position="401"/>
    </location>
</feature>
<keyword evidence="3 6" id="KW-0812">Transmembrane</keyword>
<dbReference type="Pfam" id="PF03772">
    <property type="entry name" value="Competence"/>
    <property type="match status" value="1"/>
</dbReference>
<feature type="transmembrane region" description="Helical" evidence="6">
    <location>
        <begin position="407"/>
        <end position="429"/>
    </location>
</feature>
<keyword evidence="4 6" id="KW-1133">Transmembrane helix</keyword>
<accession>A0A8T4H850</accession>
<gene>
    <name evidence="9" type="ORF">J5U18_06750</name>
</gene>
<dbReference type="InterPro" id="IPR025405">
    <property type="entry name" value="DUF4131"/>
</dbReference>
<dbReference type="Pfam" id="PF13567">
    <property type="entry name" value="DUF4131"/>
    <property type="match status" value="1"/>
</dbReference>
<dbReference type="PANTHER" id="PTHR30619">
    <property type="entry name" value="DNA INTERNALIZATION/COMPETENCE PROTEIN COMEC/REC2"/>
    <property type="match status" value="1"/>
</dbReference>
<evidence type="ECO:0000259" key="7">
    <source>
        <dbReference type="Pfam" id="PF03772"/>
    </source>
</evidence>
<sequence length="682" mass="77043">MLLRVLVPLILGIITGYYIDNILSIRDIFIAQTFVFLVMLLFANYKIGVYSFKILLFITFLFAGLWRVYLVHPNDQSQYFAKFPSPYLLAKLLDEPKVTAERIQYILTIQGQGDRQLITAATGKLSVTIYAPQNAPLQYGDLLLLKANYQAFTKPLNPGAFDNRRFMSSKAVYFQQHGDEGTIILLGKDYGSAVYRASYILRDQLLIKFGKYLGAGFSYQFLSAIILGYRENFEADNYGIFTDTGTVHLLAISGMHVGILFKIVQLILQFIPIVNNWKYLQLLMLFAIVWVYIFCTGLPPSAVRAGIMVSYILLTRTYGIYKISFNTIWVSAIISLAIMPMHIYSLGFQFSYLAVLGIFIFQELAAFRGFKGRPLLRYFVLCIGISFSAQVVCTPLSLYIFGTFPSYFLLGNIWSIIPIHILMFGGLLLAIGFPSLVNEIVASAILFTVDWIRLGLTKITTLPYAVFHVYSIDGLQLLGIYSFLFSMLAWMLWRKLRYLVFSILTLIGLIGYLHQQRARTNKLAALTIYAIRSHLVFSIYQKQQLSLYSDLSTLTHPSHQYSVYPHLRVYGDLQAMKFTPLTKVTNYDLRASSAQILVIQSPLYCSSGAVFDSYRRANILLIKGLPLADILLILSRIYSPQIGIMGNFSAAERALLAAMAPKGAEVMIFPAGSQSYRFPIVL</sequence>
<dbReference type="AlphaFoldDB" id="A0A8T4H850"/>
<feature type="transmembrane region" description="Helical" evidence="6">
    <location>
        <begin position="328"/>
        <end position="344"/>
    </location>
</feature>